<gene>
    <name evidence="7" type="ORF">N7376_21510</name>
</gene>
<dbReference type="InterPro" id="IPR036390">
    <property type="entry name" value="WH_DNA-bd_sf"/>
</dbReference>
<name>A0AA42H0S8_9HYPH</name>
<proteinExistence type="inferred from homology"/>
<dbReference type="Proteomes" id="UP001158087">
    <property type="component" value="Unassembled WGS sequence"/>
</dbReference>
<dbReference type="CDD" id="cd08476">
    <property type="entry name" value="PBP2_CrgA_like_7"/>
    <property type="match status" value="1"/>
</dbReference>
<evidence type="ECO:0000313" key="7">
    <source>
        <dbReference type="EMBL" id="MDH0126556.1"/>
    </source>
</evidence>
<dbReference type="InterPro" id="IPR000847">
    <property type="entry name" value="LysR_HTH_N"/>
</dbReference>
<comment type="similarity">
    <text evidence="1">Belongs to the LysR transcriptional regulatory family.</text>
</comment>
<dbReference type="SUPFAM" id="SSF53850">
    <property type="entry name" value="Periplasmic binding protein-like II"/>
    <property type="match status" value="1"/>
</dbReference>
<dbReference type="PANTHER" id="PTHR30537:SF72">
    <property type="entry name" value="LYSR FAMILY TRANSCRIPTIONAL REGULATOR"/>
    <property type="match status" value="1"/>
</dbReference>
<keyword evidence="3" id="KW-0238">DNA-binding</keyword>
<dbReference type="FunFam" id="1.10.10.10:FF:000001">
    <property type="entry name" value="LysR family transcriptional regulator"/>
    <property type="match status" value="1"/>
</dbReference>
<evidence type="ECO:0000313" key="8">
    <source>
        <dbReference type="Proteomes" id="UP001158087"/>
    </source>
</evidence>
<dbReference type="GO" id="GO:0006351">
    <property type="term" value="P:DNA-templated transcription"/>
    <property type="evidence" value="ECO:0007669"/>
    <property type="project" value="TreeGrafter"/>
</dbReference>
<feature type="region of interest" description="Disordered" evidence="5">
    <location>
        <begin position="295"/>
        <end position="314"/>
    </location>
</feature>
<dbReference type="InterPro" id="IPR036388">
    <property type="entry name" value="WH-like_DNA-bd_sf"/>
</dbReference>
<feature type="domain" description="HTH lysR-type" evidence="6">
    <location>
        <begin position="1"/>
        <end position="59"/>
    </location>
</feature>
<dbReference type="SUPFAM" id="SSF46785">
    <property type="entry name" value="Winged helix' DNA-binding domain"/>
    <property type="match status" value="1"/>
</dbReference>
<dbReference type="PANTHER" id="PTHR30537">
    <property type="entry name" value="HTH-TYPE TRANSCRIPTIONAL REGULATOR"/>
    <property type="match status" value="1"/>
</dbReference>
<accession>A0AA42H0S8</accession>
<organism evidence="7 8">
    <name type="scientific">Brucella intermedia GD04153</name>
    <dbReference type="NCBI Taxonomy" id="2975438"/>
    <lineage>
        <taxon>Bacteria</taxon>
        <taxon>Pseudomonadati</taxon>
        <taxon>Pseudomonadota</taxon>
        <taxon>Alphaproteobacteria</taxon>
        <taxon>Hyphomicrobiales</taxon>
        <taxon>Brucellaceae</taxon>
        <taxon>Brucella/Ochrobactrum group</taxon>
        <taxon>Brucella</taxon>
    </lineage>
</organism>
<dbReference type="Pfam" id="PF00126">
    <property type="entry name" value="HTH_1"/>
    <property type="match status" value="1"/>
</dbReference>
<dbReference type="EMBL" id="JAODYY010000013">
    <property type="protein sequence ID" value="MDH0126556.1"/>
    <property type="molecule type" value="Genomic_DNA"/>
</dbReference>
<evidence type="ECO:0000256" key="5">
    <source>
        <dbReference type="SAM" id="MobiDB-lite"/>
    </source>
</evidence>
<dbReference type="InterPro" id="IPR005119">
    <property type="entry name" value="LysR_subst-bd"/>
</dbReference>
<dbReference type="GO" id="GO:0003700">
    <property type="term" value="F:DNA-binding transcription factor activity"/>
    <property type="evidence" value="ECO:0007669"/>
    <property type="project" value="InterPro"/>
</dbReference>
<dbReference type="InterPro" id="IPR058163">
    <property type="entry name" value="LysR-type_TF_proteobact-type"/>
</dbReference>
<dbReference type="GO" id="GO:0043565">
    <property type="term" value="F:sequence-specific DNA binding"/>
    <property type="evidence" value="ECO:0007669"/>
    <property type="project" value="TreeGrafter"/>
</dbReference>
<reference evidence="7" key="1">
    <citation type="submission" date="2022-09" db="EMBL/GenBank/DDBJ databases">
        <title>Intensive care unit water sources are persistently colonized with multi-drug resistant bacteria and are the site of extensive horizontal gene transfer of antibiotic resistance genes.</title>
        <authorList>
            <person name="Diorio-Toth L."/>
        </authorList>
    </citation>
    <scope>NUCLEOTIDE SEQUENCE</scope>
    <source>
        <strain evidence="7">GD04153</strain>
    </source>
</reference>
<evidence type="ECO:0000256" key="1">
    <source>
        <dbReference type="ARBA" id="ARBA00009437"/>
    </source>
</evidence>
<dbReference type="PROSITE" id="PS50931">
    <property type="entry name" value="HTH_LYSR"/>
    <property type="match status" value="1"/>
</dbReference>
<dbReference type="AlphaFoldDB" id="A0AA42H0S8"/>
<dbReference type="Gene3D" id="3.40.190.290">
    <property type="match status" value="1"/>
</dbReference>
<comment type="caution">
    <text evidence="7">The sequence shown here is derived from an EMBL/GenBank/DDBJ whole genome shotgun (WGS) entry which is preliminary data.</text>
</comment>
<protein>
    <submittedName>
        <fullName evidence="7">LysR family transcriptional regulator</fullName>
    </submittedName>
</protein>
<dbReference type="Pfam" id="PF03466">
    <property type="entry name" value="LysR_substrate"/>
    <property type="match status" value="1"/>
</dbReference>
<dbReference type="Gene3D" id="1.10.10.10">
    <property type="entry name" value="Winged helix-like DNA-binding domain superfamily/Winged helix DNA-binding domain"/>
    <property type="match status" value="1"/>
</dbReference>
<evidence type="ECO:0000256" key="2">
    <source>
        <dbReference type="ARBA" id="ARBA00023015"/>
    </source>
</evidence>
<evidence type="ECO:0000259" key="6">
    <source>
        <dbReference type="PROSITE" id="PS50931"/>
    </source>
</evidence>
<sequence length="314" mass="35071">MDSLGALRAFVQAAETGGFTEAGRRLSISPSAVSKAVVRLEERFGTRLFHRSTRSISLTPEGVKFLDRCHRILCEFEMAESELSQTCQELSGRLRVSLPSLGALFLPAIAVFARHHPQIELELDFTDRLVDVIEEGFDAVIRTGHQGDSRLMARKLGSYRRAVVASPDYLRRNGVPEKPEDLARHSCLVYRFPTTGKLDRWRFRRQDEIFEADLTARMVLNSLEPQISLAEQGIGLVSIPDLSVRPQLANGTLVSVLEDYLDIPTPLQVMWPSSRHLSPKLRAFVDFLATDNSWRSGPVPNDGANGADKMTGRE</sequence>
<dbReference type="PRINTS" id="PR00039">
    <property type="entry name" value="HTHLYSR"/>
</dbReference>
<keyword evidence="4" id="KW-0804">Transcription</keyword>
<evidence type="ECO:0000256" key="3">
    <source>
        <dbReference type="ARBA" id="ARBA00023125"/>
    </source>
</evidence>
<keyword evidence="2" id="KW-0805">Transcription regulation</keyword>
<evidence type="ECO:0000256" key="4">
    <source>
        <dbReference type="ARBA" id="ARBA00023163"/>
    </source>
</evidence>